<comment type="catalytic activity">
    <reaction evidence="10 11 13">
        <text>L-threonyl-[protein] + FAD = FMN-L-threonyl-[protein] + AMP + H(+)</text>
        <dbReference type="Rhea" id="RHEA:36847"/>
        <dbReference type="Rhea" id="RHEA-COMP:11060"/>
        <dbReference type="Rhea" id="RHEA-COMP:11061"/>
        <dbReference type="ChEBI" id="CHEBI:15378"/>
        <dbReference type="ChEBI" id="CHEBI:30013"/>
        <dbReference type="ChEBI" id="CHEBI:57692"/>
        <dbReference type="ChEBI" id="CHEBI:74257"/>
        <dbReference type="ChEBI" id="CHEBI:456215"/>
        <dbReference type="EC" id="2.7.1.180"/>
    </reaction>
</comment>
<dbReference type="AlphaFoldDB" id="A0AA42CSK0"/>
<dbReference type="Pfam" id="PF02424">
    <property type="entry name" value="ApbE"/>
    <property type="match status" value="1"/>
</dbReference>
<dbReference type="EMBL" id="JAPIVE010000001">
    <property type="protein sequence ID" value="MCX2522637.1"/>
    <property type="molecule type" value="Genomic_DNA"/>
</dbReference>
<dbReference type="PROSITE" id="PS51257">
    <property type="entry name" value="PROKAR_LIPOPROTEIN"/>
    <property type="match status" value="1"/>
</dbReference>
<evidence type="ECO:0000256" key="5">
    <source>
        <dbReference type="ARBA" id="ARBA00022679"/>
    </source>
</evidence>
<evidence type="ECO:0000313" key="16">
    <source>
        <dbReference type="Proteomes" id="UP001165678"/>
    </source>
</evidence>
<evidence type="ECO:0000256" key="11">
    <source>
        <dbReference type="PIRNR" id="PIRNR006268"/>
    </source>
</evidence>
<keyword evidence="13" id="KW-0449">Lipoprotein</keyword>
<keyword evidence="4 11" id="KW-0285">Flavoprotein</keyword>
<evidence type="ECO:0000256" key="6">
    <source>
        <dbReference type="ARBA" id="ARBA00022723"/>
    </source>
</evidence>
<keyword evidence="8 11" id="KW-0460">Magnesium</keyword>
<dbReference type="PANTHER" id="PTHR30040">
    <property type="entry name" value="THIAMINE BIOSYNTHESIS LIPOPROTEIN APBE"/>
    <property type="match status" value="1"/>
</dbReference>
<sequence>MLSTSRHSIIAAPVCGLALVLLSGCDRPPALHVAEGQAQGTSYHIKWWSEDQSDDKAIAGDMSDTLKRIDQAISTYRDDSWLARFNQGTSTDWQKAPGSVLALLHIARDVNRQSGGCYDPTIAPLFRLWGFQTHQFHVPTDADISSALTHTGLQHIEVNTSTGEIRKTRPDLSLDLSSMGEGYTIEQLADVLQQHGITNYLVEMGGDLFARGHKPDGSAWRVGIEKPQQGAPASQRAFDITQQDGVSLNTSGTYRRHFDEQGKTYGHIIDARTGRPVTHHLVSASVFGTRPALTDAWATTLLCLGPKEGLAAANQLNMPVYLVEKKGQTPVTHESNALKNTPLVSEVTGN</sequence>
<gene>
    <name evidence="15" type="ORF">OQ287_00070</name>
</gene>
<keyword evidence="16" id="KW-1185">Reference proteome</keyword>
<proteinExistence type="inferred from homology"/>
<evidence type="ECO:0000256" key="2">
    <source>
        <dbReference type="ARBA" id="ARBA00011955"/>
    </source>
</evidence>
<dbReference type="EC" id="2.7.1.180" evidence="2 11"/>
<accession>A0AA42CSK0</accession>
<evidence type="ECO:0000256" key="9">
    <source>
        <dbReference type="ARBA" id="ARBA00031306"/>
    </source>
</evidence>
<feature type="binding site" evidence="12">
    <location>
        <position position="295"/>
    </location>
    <ligand>
        <name>Mg(2+)</name>
        <dbReference type="ChEBI" id="CHEBI:18420"/>
    </ligand>
</feature>
<dbReference type="PANTHER" id="PTHR30040:SF2">
    <property type="entry name" value="FAD:PROTEIN FMN TRANSFERASE"/>
    <property type="match status" value="1"/>
</dbReference>
<dbReference type="GO" id="GO:0016740">
    <property type="term" value="F:transferase activity"/>
    <property type="evidence" value="ECO:0007669"/>
    <property type="project" value="UniProtKB-UniRule"/>
</dbReference>
<protein>
    <recommendedName>
        <fullName evidence="3 11">FAD:protein FMN transferase</fullName>
        <ecNumber evidence="2 11">2.7.1.180</ecNumber>
    </recommendedName>
    <alternativeName>
        <fullName evidence="9 11">Flavin transferase</fullName>
    </alternativeName>
</protein>
<evidence type="ECO:0000313" key="15">
    <source>
        <dbReference type="EMBL" id="MCX2522637.1"/>
    </source>
</evidence>
<comment type="function">
    <text evidence="13">Flavin transferase that catalyzes the transfer of the FMN moiety of FAD and its covalent binding to the hydroxyl group of a threonine residue in a target flavoprotein.</text>
</comment>
<keyword evidence="7 11" id="KW-0274">FAD</keyword>
<dbReference type="InterPro" id="IPR024932">
    <property type="entry name" value="ApbE"/>
</dbReference>
<comment type="caution">
    <text evidence="15">The sequence shown here is derived from an EMBL/GenBank/DDBJ whole genome shotgun (WGS) entry which is preliminary data.</text>
</comment>
<reference evidence="15" key="1">
    <citation type="submission" date="2022-11" db="EMBL/GenBank/DDBJ databases">
        <title>Larsenimonas rhizosphaerae sp. nov., isolated from a tidal mudflat.</title>
        <authorList>
            <person name="Lee S.D."/>
            <person name="Kim I.S."/>
        </authorList>
    </citation>
    <scope>NUCLEOTIDE SEQUENCE</scope>
    <source>
        <strain evidence="15">GH2-1</strain>
    </source>
</reference>
<evidence type="ECO:0000256" key="10">
    <source>
        <dbReference type="ARBA" id="ARBA00048540"/>
    </source>
</evidence>
<keyword evidence="13" id="KW-1003">Cell membrane</keyword>
<name>A0AA42CSK0_9GAMM</name>
<dbReference type="Gene3D" id="3.10.520.10">
    <property type="entry name" value="ApbE-like domains"/>
    <property type="match status" value="1"/>
</dbReference>
<dbReference type="PIRSF" id="PIRSF006268">
    <property type="entry name" value="ApbE"/>
    <property type="match status" value="1"/>
</dbReference>
<keyword evidence="13" id="KW-0997">Cell inner membrane</keyword>
<dbReference type="InterPro" id="IPR003374">
    <property type="entry name" value="ApbE-like_sf"/>
</dbReference>
<keyword evidence="6 11" id="KW-0479">Metal-binding</keyword>
<dbReference type="GO" id="GO:0046872">
    <property type="term" value="F:metal ion binding"/>
    <property type="evidence" value="ECO:0007669"/>
    <property type="project" value="UniProtKB-UniRule"/>
</dbReference>
<comment type="similarity">
    <text evidence="1 11 13">Belongs to the ApbE family.</text>
</comment>
<organism evidence="15 16">
    <name type="scientific">Larsenimonas rhizosphaerae</name>
    <dbReference type="NCBI Taxonomy" id="2944682"/>
    <lineage>
        <taxon>Bacteria</taxon>
        <taxon>Pseudomonadati</taxon>
        <taxon>Pseudomonadota</taxon>
        <taxon>Gammaproteobacteria</taxon>
        <taxon>Oceanospirillales</taxon>
        <taxon>Halomonadaceae</taxon>
        <taxon>Larsenimonas</taxon>
    </lineage>
</organism>
<comment type="subcellular location">
    <subcellularLocation>
        <location evidence="13">Cell inner membrane</location>
        <topology evidence="13">Lipid-anchor</topology>
        <orientation evidence="13">Periplasmic side</orientation>
    </subcellularLocation>
</comment>
<feature type="region of interest" description="Disordered" evidence="14">
    <location>
        <begin position="330"/>
        <end position="350"/>
    </location>
</feature>
<evidence type="ECO:0000256" key="8">
    <source>
        <dbReference type="ARBA" id="ARBA00022842"/>
    </source>
</evidence>
<feature type="binding site" evidence="12">
    <location>
        <position position="178"/>
    </location>
    <ligand>
        <name>Mg(2+)</name>
        <dbReference type="ChEBI" id="CHEBI:18420"/>
    </ligand>
</feature>
<evidence type="ECO:0000256" key="4">
    <source>
        <dbReference type="ARBA" id="ARBA00022630"/>
    </source>
</evidence>
<evidence type="ECO:0000256" key="14">
    <source>
        <dbReference type="SAM" id="MobiDB-lite"/>
    </source>
</evidence>
<dbReference type="SUPFAM" id="SSF143631">
    <property type="entry name" value="ApbE-like"/>
    <property type="match status" value="1"/>
</dbReference>
<evidence type="ECO:0000256" key="7">
    <source>
        <dbReference type="ARBA" id="ARBA00022827"/>
    </source>
</evidence>
<keyword evidence="5 11" id="KW-0808">Transferase</keyword>
<dbReference type="RefSeq" id="WP_265895158.1">
    <property type="nucleotide sequence ID" value="NZ_JAPIVE010000001.1"/>
</dbReference>
<feature type="binding site" evidence="12">
    <location>
        <position position="299"/>
    </location>
    <ligand>
        <name>Mg(2+)</name>
        <dbReference type="ChEBI" id="CHEBI:18420"/>
    </ligand>
</feature>
<dbReference type="Proteomes" id="UP001165678">
    <property type="component" value="Unassembled WGS sequence"/>
</dbReference>
<evidence type="ECO:0000256" key="1">
    <source>
        <dbReference type="ARBA" id="ARBA00008282"/>
    </source>
</evidence>
<dbReference type="GO" id="GO:0005886">
    <property type="term" value="C:plasma membrane"/>
    <property type="evidence" value="ECO:0007669"/>
    <property type="project" value="UniProtKB-SubCell"/>
</dbReference>
<evidence type="ECO:0000256" key="12">
    <source>
        <dbReference type="PIRSR" id="PIRSR006268-2"/>
    </source>
</evidence>
<comment type="cofactor">
    <cofactor evidence="12">
        <name>Mg(2+)</name>
        <dbReference type="ChEBI" id="CHEBI:18420"/>
    </cofactor>
    <cofactor evidence="12">
        <name>Mn(2+)</name>
        <dbReference type="ChEBI" id="CHEBI:29035"/>
    </cofactor>
    <text evidence="12">Magnesium. Can also use manganese.</text>
</comment>
<evidence type="ECO:0000256" key="3">
    <source>
        <dbReference type="ARBA" id="ARBA00016337"/>
    </source>
</evidence>
<evidence type="ECO:0000256" key="13">
    <source>
        <dbReference type="RuleBase" id="RU363002"/>
    </source>
</evidence>
<keyword evidence="13" id="KW-0472">Membrane</keyword>